<reference evidence="2 3" key="2">
    <citation type="submission" date="2019-08" db="EMBL/GenBank/DDBJ databases">
        <title>Amycolatopsis acidicola sp. nov., isolated from peat swamp forest soil.</title>
        <authorList>
            <person name="Srisuk N."/>
        </authorList>
    </citation>
    <scope>NUCLEOTIDE SEQUENCE [LARGE SCALE GENOMIC DNA]</scope>
    <source>
        <strain evidence="2 3">TBRC 6029</strain>
    </source>
</reference>
<protein>
    <submittedName>
        <fullName evidence="2">Protoporphyrinogen oxidase</fullName>
    </submittedName>
</protein>
<dbReference type="PANTHER" id="PTHR38030:SF2">
    <property type="entry name" value="PROTOPORPHYRINOGEN IX DEHYDROGENASE [QUINONE]"/>
    <property type="match status" value="1"/>
</dbReference>
<feature type="domain" description="Flavodoxin-like" evidence="1">
    <location>
        <begin position="3"/>
        <end position="160"/>
    </location>
</feature>
<dbReference type="Gene3D" id="3.40.50.360">
    <property type="match status" value="1"/>
</dbReference>
<dbReference type="InterPro" id="IPR008254">
    <property type="entry name" value="Flavodoxin/NO_synth"/>
</dbReference>
<dbReference type="PROSITE" id="PS50902">
    <property type="entry name" value="FLAVODOXIN_LIKE"/>
    <property type="match status" value="1"/>
</dbReference>
<dbReference type="InterPro" id="IPR029039">
    <property type="entry name" value="Flavoprotein-like_sf"/>
</dbReference>
<proteinExistence type="predicted"/>
<dbReference type="GO" id="GO:0070819">
    <property type="term" value="F:menaquinone-dependent protoporphyrinogen oxidase activity"/>
    <property type="evidence" value="ECO:0007669"/>
    <property type="project" value="TreeGrafter"/>
</dbReference>
<evidence type="ECO:0000313" key="2">
    <source>
        <dbReference type="EMBL" id="TVT51387.1"/>
    </source>
</evidence>
<evidence type="ECO:0000259" key="1">
    <source>
        <dbReference type="PROSITE" id="PS50902"/>
    </source>
</evidence>
<gene>
    <name evidence="2" type="ORF">FNH05_14955</name>
</gene>
<name>A0A558CRK2_9PSEU</name>
<dbReference type="PANTHER" id="PTHR38030">
    <property type="entry name" value="PROTOPORPHYRINOGEN IX DEHYDROGENASE [MENAQUINONE]"/>
    <property type="match status" value="1"/>
</dbReference>
<dbReference type="RefSeq" id="WP_144588579.1">
    <property type="nucleotide sequence ID" value="NZ_VJWX01000127.1"/>
</dbReference>
<dbReference type="GO" id="GO:0010181">
    <property type="term" value="F:FMN binding"/>
    <property type="evidence" value="ECO:0007669"/>
    <property type="project" value="InterPro"/>
</dbReference>
<dbReference type="InterPro" id="IPR052200">
    <property type="entry name" value="Protoporphyrinogen_IX_DH"/>
</dbReference>
<keyword evidence="3" id="KW-1185">Reference proteome</keyword>
<comment type="caution">
    <text evidence="2">The sequence shown here is derived from an EMBL/GenBank/DDBJ whole genome shotgun (WGS) entry which is preliminary data.</text>
</comment>
<dbReference type="SUPFAM" id="SSF52218">
    <property type="entry name" value="Flavoproteins"/>
    <property type="match status" value="1"/>
</dbReference>
<dbReference type="Pfam" id="PF12724">
    <property type="entry name" value="Flavodoxin_5"/>
    <property type="match status" value="1"/>
</dbReference>
<dbReference type="OrthoDB" id="129384at2"/>
<dbReference type="EMBL" id="VJWX01000127">
    <property type="protein sequence ID" value="TVT51387.1"/>
    <property type="molecule type" value="Genomic_DNA"/>
</dbReference>
<accession>A0A558CRK2</accession>
<evidence type="ECO:0000313" key="3">
    <source>
        <dbReference type="Proteomes" id="UP000320011"/>
    </source>
</evidence>
<dbReference type="AlphaFoldDB" id="A0A558CRK2"/>
<reference evidence="2 3" key="1">
    <citation type="submission" date="2019-07" db="EMBL/GenBank/DDBJ databases">
        <authorList>
            <person name="Duangmal K."/>
            <person name="Teo W.F.A."/>
        </authorList>
    </citation>
    <scope>NUCLEOTIDE SEQUENCE [LARGE SCALE GENOMIC DNA]</scope>
    <source>
        <strain evidence="2 3">TBRC 6029</strain>
    </source>
</reference>
<dbReference type="GO" id="GO:0006783">
    <property type="term" value="P:heme biosynthetic process"/>
    <property type="evidence" value="ECO:0007669"/>
    <property type="project" value="TreeGrafter"/>
</dbReference>
<dbReference type="Proteomes" id="UP000320011">
    <property type="component" value="Unassembled WGS sequence"/>
</dbReference>
<dbReference type="InterPro" id="IPR026816">
    <property type="entry name" value="Flavodoxin_dom"/>
</dbReference>
<organism evidence="2 3">
    <name type="scientific">Amycolatopsis rhizosphaerae</name>
    <dbReference type="NCBI Taxonomy" id="2053003"/>
    <lineage>
        <taxon>Bacteria</taxon>
        <taxon>Bacillati</taxon>
        <taxon>Actinomycetota</taxon>
        <taxon>Actinomycetes</taxon>
        <taxon>Pseudonocardiales</taxon>
        <taxon>Pseudonocardiaceae</taxon>
        <taxon>Amycolatopsis</taxon>
    </lineage>
</organism>
<sequence>MKVLVAVASRHGATQEIAEEIGRELRSVLGEHTDVAVHPVTEVGGVSGYDAVVLGSAVYMGHWLTAATDFVHHNREELTMVPVWLFSSGPVGSPPRPEQDPLELGALRRLIRAREHRLFAGRVDRHRLGLAERALLVALHVADGDYRDWQDIRSWARRIAAMLPAGAAYSERVGDPS</sequence>